<evidence type="ECO:0000313" key="5">
    <source>
        <dbReference type="Proteomes" id="UP001596434"/>
    </source>
</evidence>
<dbReference type="GO" id="GO:0006310">
    <property type="term" value="P:DNA recombination"/>
    <property type="evidence" value="ECO:0007669"/>
    <property type="project" value="UniProtKB-KW"/>
</dbReference>
<sequence length="412" mass="46280">MQNPGDRVDALRGRLDTGERGGCDRDRELLIEFSDEMYFLREEYGDNRHEKLLRHLTIVSENAGPLEPLLEDTDAVKDTVRWIHQTYDNPETNRDYRVAVRVFGKRVTEGNEVPESLQIVSAKTPRNYDPSPKSTDLLRWEEDIKPMIDEARNARDKAAIALQMDAGLRGESELYSLTRGQIIDGPEALKVVVDGKTGEREVALVPSTPYVSRWLDEHPEDSGDAPMWCKLGATEHLSYPMFLKMFKEPARRADIEKRVTPTILRKSNATWLARMGANAALIEDRQGRQRGSDAVARYVATFGGEDATTQYRALHGEEVERETAEDHAPIECDRCGKESPPDSGLCMWCGQALDPIAADAISKAQNAAYQGRVSSDDETKQVAIDTLFETMMEHPTLRAKAVQRFRDAADGD</sequence>
<dbReference type="Pfam" id="PF00589">
    <property type="entry name" value="Phage_integrase"/>
    <property type="match status" value="1"/>
</dbReference>
<dbReference type="PROSITE" id="PS51898">
    <property type="entry name" value="TYR_RECOMBINASE"/>
    <property type="match status" value="1"/>
</dbReference>
<reference evidence="4" key="3">
    <citation type="submission" date="2024-09" db="EMBL/GenBank/DDBJ databases">
        <authorList>
            <person name="Sun Q."/>
        </authorList>
    </citation>
    <scope>NUCLEOTIDE SEQUENCE</scope>
    <source>
        <strain evidence="4">CGMCC 4.163</strain>
    </source>
</reference>
<dbReference type="EMBL" id="JBHTAT010000001">
    <property type="protein sequence ID" value="MFC7256860.1"/>
    <property type="molecule type" value="Genomic_DNA"/>
</dbReference>
<dbReference type="InterPro" id="IPR013762">
    <property type="entry name" value="Integrase-like_cat_sf"/>
</dbReference>
<dbReference type="InterPro" id="IPR002104">
    <property type="entry name" value="Integrase_catalytic"/>
</dbReference>
<evidence type="ECO:0000313" key="4">
    <source>
        <dbReference type="EMBL" id="MFC7256860.1"/>
    </source>
</evidence>
<dbReference type="RefSeq" id="WP_379701754.1">
    <property type="nucleotide sequence ID" value="NZ_JBHTAT010000001.1"/>
</dbReference>
<comment type="caution">
    <text evidence="4">The sequence shown here is derived from an EMBL/GenBank/DDBJ whole genome shotgun (WGS) entry which is preliminary data.</text>
</comment>
<dbReference type="InterPro" id="IPR011010">
    <property type="entry name" value="DNA_brk_join_enz"/>
</dbReference>
<evidence type="ECO:0000313" key="3">
    <source>
        <dbReference type="EMBL" id="MFC7253732.1"/>
    </source>
</evidence>
<gene>
    <name evidence="3" type="ORF">ACFQKE_00140</name>
    <name evidence="4" type="ORF">ACFQKE_16360</name>
</gene>
<name>A0ABD6A2E5_9EURY</name>
<protein>
    <submittedName>
        <fullName evidence="4">Tyrosine-type recombinase/integrase</fullName>
    </submittedName>
</protein>
<reference evidence="4" key="1">
    <citation type="journal article" date="2014" name="Int. J. Syst. Evol. Microbiol.">
        <title>Complete genome sequence of Corynebacterium casei LMG S-19264T (=DSM 44701T), isolated from a smear-ripened cheese.</title>
        <authorList>
            <consortium name="US DOE Joint Genome Institute (JGI-PGF)"/>
            <person name="Walter F."/>
            <person name="Albersmeier A."/>
            <person name="Kalinowski J."/>
            <person name="Ruckert C."/>
        </authorList>
    </citation>
    <scope>NUCLEOTIDE SEQUENCE [LARGE SCALE GENOMIC DNA]</scope>
    <source>
        <strain evidence="4">CGMCC 4.163</strain>
    </source>
</reference>
<dbReference type="EMBL" id="JBHTAT010000001">
    <property type="protein sequence ID" value="MFC7253732.1"/>
    <property type="molecule type" value="Genomic_DNA"/>
</dbReference>
<reference evidence="5" key="2">
    <citation type="journal article" date="2019" name="Int. J. Syst. Evol. Microbiol.">
        <title>The Global Catalogue of Microorganisms (GCM) 10K type strain sequencing project: providing services to taxonomists for standard genome sequencing and annotation.</title>
        <authorList>
            <consortium name="The Broad Institute Genomics Platform"/>
            <consortium name="The Broad Institute Genome Sequencing Center for Infectious Disease"/>
            <person name="Wu L."/>
            <person name="Ma J."/>
        </authorList>
    </citation>
    <scope>NUCLEOTIDE SEQUENCE [LARGE SCALE GENOMIC DNA]</scope>
    <source>
        <strain evidence="5">GX21</strain>
    </source>
</reference>
<dbReference type="Proteomes" id="UP001596434">
    <property type="component" value="Unassembled WGS sequence"/>
</dbReference>
<dbReference type="SUPFAM" id="SSF56349">
    <property type="entry name" value="DNA breaking-rejoining enzymes"/>
    <property type="match status" value="1"/>
</dbReference>
<feature type="domain" description="Tyr recombinase" evidence="2">
    <location>
        <begin position="133"/>
        <end position="312"/>
    </location>
</feature>
<dbReference type="CDD" id="cd00397">
    <property type="entry name" value="DNA_BRE_C"/>
    <property type="match status" value="1"/>
</dbReference>
<evidence type="ECO:0000259" key="2">
    <source>
        <dbReference type="PROSITE" id="PS51898"/>
    </source>
</evidence>
<keyword evidence="1" id="KW-0233">DNA recombination</keyword>
<accession>A0ABD6A2E5</accession>
<organism evidence="4 5">
    <name type="scientific">Haloplanus litoreus</name>
    <dbReference type="NCBI Taxonomy" id="767515"/>
    <lineage>
        <taxon>Archaea</taxon>
        <taxon>Methanobacteriati</taxon>
        <taxon>Methanobacteriota</taxon>
        <taxon>Stenosarchaea group</taxon>
        <taxon>Halobacteria</taxon>
        <taxon>Halobacteriales</taxon>
        <taxon>Haloferacaceae</taxon>
        <taxon>Haloplanus</taxon>
    </lineage>
</organism>
<proteinExistence type="predicted"/>
<evidence type="ECO:0000256" key="1">
    <source>
        <dbReference type="ARBA" id="ARBA00023172"/>
    </source>
</evidence>
<keyword evidence="5" id="KW-1185">Reference proteome</keyword>
<dbReference type="GeneID" id="96955256"/>
<dbReference type="AlphaFoldDB" id="A0ABD6A2E5"/>
<dbReference type="Gene3D" id="1.10.443.10">
    <property type="entry name" value="Intergrase catalytic core"/>
    <property type="match status" value="1"/>
</dbReference>